<feature type="chain" id="PRO_5015488559" evidence="1">
    <location>
        <begin position="18"/>
        <end position="140"/>
    </location>
</feature>
<reference evidence="2 3" key="1">
    <citation type="journal article" date="2011" name="Syst. Appl. Microbiol.">
        <title>Defluviimonas denitrificans gen. nov., sp. nov., and Pararhodobacter aggregans gen. nov., sp. nov., non-phototrophic Rhodobacteraceae from the biofilter of a marine aquaculture.</title>
        <authorList>
            <person name="Foesel B.U."/>
            <person name="Drake H.L."/>
            <person name="Schramm A."/>
        </authorList>
    </citation>
    <scope>NUCLEOTIDE SEQUENCE [LARGE SCALE GENOMIC DNA]</scope>
    <source>
        <strain evidence="2 3">D1-19</strain>
    </source>
</reference>
<dbReference type="OrthoDB" id="495539at2"/>
<evidence type="ECO:0000313" key="3">
    <source>
        <dbReference type="Proteomes" id="UP000244810"/>
    </source>
</evidence>
<accession>A0A2T7ULU0</accession>
<proteinExistence type="predicted"/>
<keyword evidence="1" id="KW-0732">Signal</keyword>
<evidence type="ECO:0000313" key="2">
    <source>
        <dbReference type="EMBL" id="PVE45636.1"/>
    </source>
</evidence>
<comment type="caution">
    <text evidence="2">The sequence shown here is derived from an EMBL/GenBank/DDBJ whole genome shotgun (WGS) entry which is preliminary data.</text>
</comment>
<dbReference type="RefSeq" id="WP_107754948.1">
    <property type="nucleotide sequence ID" value="NZ_QBKF01000018.1"/>
</dbReference>
<dbReference type="AlphaFoldDB" id="A0A2T7ULU0"/>
<organism evidence="2 3">
    <name type="scientific">Pararhodobacter aggregans</name>
    <dbReference type="NCBI Taxonomy" id="404875"/>
    <lineage>
        <taxon>Bacteria</taxon>
        <taxon>Pseudomonadati</taxon>
        <taxon>Pseudomonadota</taxon>
        <taxon>Alphaproteobacteria</taxon>
        <taxon>Rhodobacterales</taxon>
        <taxon>Paracoccaceae</taxon>
        <taxon>Pararhodobacter</taxon>
    </lineage>
</organism>
<dbReference type="EMBL" id="QDDR01000013">
    <property type="protein sequence ID" value="PVE45636.1"/>
    <property type="molecule type" value="Genomic_DNA"/>
</dbReference>
<dbReference type="Proteomes" id="UP000244810">
    <property type="component" value="Unassembled WGS sequence"/>
</dbReference>
<evidence type="ECO:0000256" key="1">
    <source>
        <dbReference type="SAM" id="SignalP"/>
    </source>
</evidence>
<feature type="signal peptide" evidence="1">
    <location>
        <begin position="1"/>
        <end position="17"/>
    </location>
</feature>
<name>A0A2T7ULU0_9RHOB</name>
<gene>
    <name evidence="2" type="ORF">DDE23_20450</name>
</gene>
<keyword evidence="3" id="KW-1185">Reference proteome</keyword>
<protein>
    <submittedName>
        <fullName evidence="2">Uncharacterized protein</fullName>
    </submittedName>
</protein>
<sequence length="140" mass="14383">MLRLTLALALVASPALASNERAFAPNPDGTTSFIMPSGNVGCTYIPAGGTPVYQTMTGMAELHCTIVEPVYTTVVLEAHLGAPQPIRGGEAPGLPMAGALPYGSFWQAGPFTCLSSRNGLTCTNASGAGLRMARAGVVTW</sequence>